<dbReference type="InterPro" id="IPR021321">
    <property type="entry name" value="DUF2922"/>
</dbReference>
<comment type="caution">
    <text evidence="1">The sequence shown here is derived from an EMBL/GenBank/DDBJ whole genome shotgun (WGS) entry which is preliminary data.</text>
</comment>
<evidence type="ECO:0008006" key="3">
    <source>
        <dbReference type="Google" id="ProtNLM"/>
    </source>
</evidence>
<keyword evidence="2" id="KW-1185">Reference proteome</keyword>
<reference evidence="1 2" key="1">
    <citation type="submission" date="2016-11" db="EMBL/GenBank/DDBJ databases">
        <title>Comparative genomics of Acidibacillus ferroxidans species.</title>
        <authorList>
            <person name="Oliveira G."/>
            <person name="Nunes G."/>
            <person name="Oliveira R."/>
            <person name="Araujo F."/>
            <person name="Salim A."/>
            <person name="Scholte L."/>
            <person name="Morais D."/>
            <person name="Nancucheo I."/>
            <person name="Johnson D.B."/>
            <person name="Grail B."/>
            <person name="Bittencourt J."/>
            <person name="Valadares R."/>
        </authorList>
    </citation>
    <scope>NUCLEOTIDE SEQUENCE [LARGE SCALE GENOMIC DNA]</scope>
    <source>
        <strain evidence="1 2">Y002</strain>
    </source>
</reference>
<dbReference type="Proteomes" id="UP000245380">
    <property type="component" value="Unassembled WGS sequence"/>
</dbReference>
<proteinExistence type="predicted"/>
<accession>A0A2U3D5S2</accession>
<dbReference type="AlphaFoldDB" id="A0A2U3D5S2"/>
<name>A0A2U3D5S2_SULT2</name>
<protein>
    <recommendedName>
        <fullName evidence="3">DUF2922 domain-containing protein</fullName>
    </recommendedName>
</protein>
<dbReference type="EMBL" id="MPDK01000031">
    <property type="protein sequence ID" value="PWI56651.1"/>
    <property type="molecule type" value="Genomic_DNA"/>
</dbReference>
<sequence>MKQTLELAFLTDLNKTVHLQIPNPKTPVSTSDVTRAMDAIVAANIFSFPTGRIVKKVQAKVNSTDSSAITLGQ</sequence>
<organism evidence="1 2">
    <name type="scientific">Sulfoacidibacillus thermotolerans</name>
    <name type="common">Acidibacillus sulfuroxidans</name>
    <dbReference type="NCBI Taxonomy" id="1765684"/>
    <lineage>
        <taxon>Bacteria</taxon>
        <taxon>Bacillati</taxon>
        <taxon>Bacillota</taxon>
        <taxon>Bacilli</taxon>
        <taxon>Bacillales</taxon>
        <taxon>Alicyclobacillaceae</taxon>
        <taxon>Sulfoacidibacillus</taxon>
    </lineage>
</organism>
<gene>
    <name evidence="1" type="ORF">BM613_12530</name>
</gene>
<evidence type="ECO:0000313" key="1">
    <source>
        <dbReference type="EMBL" id="PWI56651.1"/>
    </source>
</evidence>
<dbReference type="RefSeq" id="WP_181363147.1">
    <property type="nucleotide sequence ID" value="NZ_MPDK01000031.1"/>
</dbReference>
<evidence type="ECO:0000313" key="2">
    <source>
        <dbReference type="Proteomes" id="UP000245380"/>
    </source>
</evidence>
<dbReference type="Pfam" id="PF11148">
    <property type="entry name" value="DUF2922"/>
    <property type="match status" value="1"/>
</dbReference>